<protein>
    <submittedName>
        <fullName evidence="2">Exo-alpha-sialidase</fullName>
    </submittedName>
</protein>
<feature type="compositionally biased region" description="Basic and acidic residues" evidence="1">
    <location>
        <begin position="30"/>
        <end position="44"/>
    </location>
</feature>
<organism evidence="2 3">
    <name type="scientific">Baekduia soli</name>
    <dbReference type="NCBI Taxonomy" id="496014"/>
    <lineage>
        <taxon>Bacteria</taxon>
        <taxon>Bacillati</taxon>
        <taxon>Actinomycetota</taxon>
        <taxon>Thermoleophilia</taxon>
        <taxon>Solirubrobacterales</taxon>
        <taxon>Baekduiaceae</taxon>
        <taxon>Baekduia</taxon>
    </lineage>
</organism>
<dbReference type="CDD" id="cd15482">
    <property type="entry name" value="Sialidase_non-viral"/>
    <property type="match status" value="1"/>
</dbReference>
<dbReference type="AlphaFoldDB" id="A0A5B8U2L8"/>
<proteinExistence type="predicted"/>
<dbReference type="Proteomes" id="UP000321805">
    <property type="component" value="Chromosome"/>
</dbReference>
<sequence length="555" mass="57729">MGPVQDSEVQAPSNAQQSGARARRGAPACRDGHGATHSEKNLPRERWDWETPRMFRTVRCLPLMICLLVLGFGAVQAEAAVVDLGPSGGVVEAPHLVVDANGQGYTSWVGQDTGATLNFCRLTVPTAACANRQTFSYAPGPGLDTDSGNSPVLLESGQVALVDVRCCQDSNQKFLYVSPDGGQTFAAPVALTVDHATGMPGRLIDVPSGALAPGSPEQLVTSDDGAVTYGGSIQATGLAPAATDPGWFTPPNDGGTLSESVARQGSTLVVVYTQATRPDYRVSWTADTGGDPNAAPSWTAPQDVSPMPSLDSGVQLADGPSGIFMIRSIAAGATGENLGVQRFTGTGWTPPVTVSTAPAGTRFAITETPGGSVYVIYKDQPSGKLQYRIASDPMATRFDAPIMLATGSNTVDFPAIAVNAAGAGWVTWTDDASTAHAVPITPIPRTTNLALSDGSTVSLGSPRGCVAPGAKFTVTLGFKRSKRKGAVYVKVTRTDFSLAGSPLKTVSHAPFRATFTLRATARRGAVIRVRARATIKVHHGKPPKKSIYAKVTVCA</sequence>
<reference evidence="2 3" key="1">
    <citation type="journal article" date="2018" name="J. Microbiol.">
        <title>Baekduia soli gen. nov., sp. nov., a novel bacterium isolated from the soil of Baekdu Mountain and proposal of a novel family name, Baekduiaceae fam. nov.</title>
        <authorList>
            <person name="An D.S."/>
            <person name="Siddiqi M.Z."/>
            <person name="Kim K.H."/>
            <person name="Yu H.S."/>
            <person name="Im W.T."/>
        </authorList>
    </citation>
    <scope>NUCLEOTIDE SEQUENCE [LARGE SCALE GENOMIC DNA]</scope>
    <source>
        <strain evidence="2 3">BR7-21</strain>
    </source>
</reference>
<dbReference type="EMBL" id="CP042430">
    <property type="protein sequence ID" value="QEC47277.1"/>
    <property type="molecule type" value="Genomic_DNA"/>
</dbReference>
<dbReference type="RefSeq" id="WP_146917548.1">
    <property type="nucleotide sequence ID" value="NZ_CP042430.1"/>
</dbReference>
<evidence type="ECO:0000313" key="3">
    <source>
        <dbReference type="Proteomes" id="UP000321805"/>
    </source>
</evidence>
<feature type="compositionally biased region" description="Polar residues" evidence="1">
    <location>
        <begin position="7"/>
        <end position="18"/>
    </location>
</feature>
<dbReference type="OrthoDB" id="7294637at2"/>
<name>A0A5B8U2L8_9ACTN</name>
<gene>
    <name evidence="2" type="ORF">FSW04_06530</name>
</gene>
<evidence type="ECO:0000256" key="1">
    <source>
        <dbReference type="SAM" id="MobiDB-lite"/>
    </source>
</evidence>
<keyword evidence="3" id="KW-1185">Reference proteome</keyword>
<feature type="region of interest" description="Disordered" evidence="1">
    <location>
        <begin position="1"/>
        <end position="44"/>
    </location>
</feature>
<accession>A0A5B8U2L8</accession>
<dbReference type="KEGG" id="bsol:FSW04_06530"/>
<evidence type="ECO:0000313" key="2">
    <source>
        <dbReference type="EMBL" id="QEC47277.1"/>
    </source>
</evidence>
<dbReference type="SUPFAM" id="SSF89372">
    <property type="entry name" value="Fucose-specific lectin"/>
    <property type="match status" value="1"/>
</dbReference>